<accession>A0A239JSK0</accession>
<feature type="transmembrane region" description="Helical" evidence="1">
    <location>
        <begin position="156"/>
        <end position="189"/>
    </location>
</feature>
<dbReference type="RefSeq" id="WP_089285098.1">
    <property type="nucleotide sequence ID" value="NZ_FZOJ01000038.1"/>
</dbReference>
<dbReference type="Pfam" id="PF02517">
    <property type="entry name" value="Rce1-like"/>
    <property type="match status" value="1"/>
</dbReference>
<feature type="transmembrane region" description="Helical" evidence="1">
    <location>
        <begin position="12"/>
        <end position="31"/>
    </location>
</feature>
<evidence type="ECO:0000313" key="4">
    <source>
        <dbReference type="Proteomes" id="UP000198304"/>
    </source>
</evidence>
<gene>
    <name evidence="3" type="ORF">SAMN05446037_103825</name>
</gene>
<dbReference type="AlphaFoldDB" id="A0A239JSK0"/>
<feature type="transmembrane region" description="Helical" evidence="1">
    <location>
        <begin position="195"/>
        <end position="215"/>
    </location>
</feature>
<evidence type="ECO:0000313" key="3">
    <source>
        <dbReference type="EMBL" id="SNT08438.1"/>
    </source>
</evidence>
<feature type="transmembrane region" description="Helical" evidence="1">
    <location>
        <begin position="76"/>
        <end position="101"/>
    </location>
</feature>
<evidence type="ECO:0000256" key="1">
    <source>
        <dbReference type="SAM" id="Phobius"/>
    </source>
</evidence>
<dbReference type="PANTHER" id="PTHR43592">
    <property type="entry name" value="CAAX AMINO TERMINAL PROTEASE"/>
    <property type="match status" value="1"/>
</dbReference>
<dbReference type="Proteomes" id="UP000198304">
    <property type="component" value="Unassembled WGS sequence"/>
</dbReference>
<feature type="transmembrane region" description="Helical" evidence="1">
    <location>
        <begin position="236"/>
        <end position="257"/>
    </location>
</feature>
<keyword evidence="1" id="KW-1133">Transmembrane helix</keyword>
<dbReference type="InterPro" id="IPR003675">
    <property type="entry name" value="Rce1/LyrA-like_dom"/>
</dbReference>
<feature type="domain" description="CAAX prenyl protease 2/Lysostaphin resistance protein A-like" evidence="2">
    <location>
        <begin position="120"/>
        <end position="206"/>
    </location>
</feature>
<dbReference type="OrthoDB" id="4177129at2"/>
<feature type="transmembrane region" description="Helical" evidence="1">
    <location>
        <begin position="121"/>
        <end position="144"/>
    </location>
</feature>
<proteinExistence type="predicted"/>
<organism evidence="3 4">
    <name type="scientific">Anaerovirgula multivorans</name>
    <dbReference type="NCBI Taxonomy" id="312168"/>
    <lineage>
        <taxon>Bacteria</taxon>
        <taxon>Bacillati</taxon>
        <taxon>Bacillota</taxon>
        <taxon>Clostridia</taxon>
        <taxon>Peptostreptococcales</taxon>
        <taxon>Natronincolaceae</taxon>
        <taxon>Anaerovirgula</taxon>
    </lineage>
</organism>
<keyword evidence="1" id="KW-0812">Transmembrane</keyword>
<protein>
    <recommendedName>
        <fullName evidence="2">CAAX prenyl protease 2/Lysostaphin resistance protein A-like domain-containing protein</fullName>
    </recommendedName>
</protein>
<name>A0A239JSK0_9FIRM</name>
<keyword evidence="4" id="KW-1185">Reference proteome</keyword>
<sequence length="324" mass="36205">MLDEKRLKVVDANILYLIGAILFFTVGFYFQNLSLELGLVITQYLLILLPPIIYLQMKKISIKKTMRFNKISTKHGLLVVCITLLMYPTAVFANAVLMALLSLLGNLNIPELPTATNTSEYILLLLIISISAGICEEVFFRGFILPGYEGLGVKKAMIISSILFGVFHFNIYNLFGPIVLGLVFSYLVILTDSLYAGIIGHMVNNGFAVTLGFLLNTLSRFLEGNQEAAADISTTAALAMTVIFFGIIATITAFIALKLANIIKKDMDQQKKLSRQNNFDQDRLEYEIEIQDPVFLKDYLPLLLVLPLYLLVVLLQVKEIIYLG</sequence>
<dbReference type="EMBL" id="FZOJ01000038">
    <property type="protein sequence ID" value="SNT08438.1"/>
    <property type="molecule type" value="Genomic_DNA"/>
</dbReference>
<evidence type="ECO:0000259" key="2">
    <source>
        <dbReference type="Pfam" id="PF02517"/>
    </source>
</evidence>
<dbReference type="GO" id="GO:0080120">
    <property type="term" value="P:CAAX-box protein maturation"/>
    <property type="evidence" value="ECO:0007669"/>
    <property type="project" value="UniProtKB-ARBA"/>
</dbReference>
<reference evidence="3 4" key="1">
    <citation type="submission" date="2017-06" db="EMBL/GenBank/DDBJ databases">
        <authorList>
            <person name="Kim H.J."/>
            <person name="Triplett B.A."/>
        </authorList>
    </citation>
    <scope>NUCLEOTIDE SEQUENCE [LARGE SCALE GENOMIC DNA]</scope>
    <source>
        <strain evidence="3 4">SCA</strain>
    </source>
</reference>
<keyword evidence="1" id="KW-0472">Membrane</keyword>
<feature type="transmembrane region" description="Helical" evidence="1">
    <location>
        <begin position="37"/>
        <end position="55"/>
    </location>
</feature>
<feature type="transmembrane region" description="Helical" evidence="1">
    <location>
        <begin position="299"/>
        <end position="317"/>
    </location>
</feature>
<dbReference type="GO" id="GO:0004175">
    <property type="term" value="F:endopeptidase activity"/>
    <property type="evidence" value="ECO:0007669"/>
    <property type="project" value="UniProtKB-ARBA"/>
</dbReference>
<dbReference type="PANTHER" id="PTHR43592:SF15">
    <property type="entry name" value="CAAX AMINO TERMINAL PROTEASE FAMILY PROTEIN"/>
    <property type="match status" value="1"/>
</dbReference>